<dbReference type="InterPro" id="IPR016160">
    <property type="entry name" value="Ald_DH_CS_CYS"/>
</dbReference>
<dbReference type="InterPro" id="IPR029510">
    <property type="entry name" value="Ald_DH_CS_GLU"/>
</dbReference>
<dbReference type="Gene3D" id="3.40.605.10">
    <property type="entry name" value="Aldehyde Dehydrogenase, Chain A, domain 1"/>
    <property type="match status" value="1"/>
</dbReference>
<dbReference type="Gene3D" id="3.40.309.10">
    <property type="entry name" value="Aldehyde Dehydrogenase, Chain A, domain 2"/>
    <property type="match status" value="1"/>
</dbReference>
<dbReference type="RefSeq" id="WP_169204046.1">
    <property type="nucleotide sequence ID" value="NZ_CP059467.1"/>
</dbReference>
<dbReference type="CDD" id="cd07109">
    <property type="entry name" value="ALDH_AAS00426"/>
    <property type="match status" value="1"/>
</dbReference>
<dbReference type="PROSITE" id="PS00070">
    <property type="entry name" value="ALDEHYDE_DEHYDR_CYS"/>
    <property type="match status" value="1"/>
</dbReference>
<dbReference type="Proteomes" id="UP000633943">
    <property type="component" value="Unassembled WGS sequence"/>
</dbReference>
<dbReference type="PANTHER" id="PTHR11699">
    <property type="entry name" value="ALDEHYDE DEHYDROGENASE-RELATED"/>
    <property type="match status" value="1"/>
</dbReference>
<dbReference type="PROSITE" id="PS00687">
    <property type="entry name" value="ALDEHYDE_DEHYDR_GLU"/>
    <property type="match status" value="1"/>
</dbReference>
<proteinExistence type="inferred from homology"/>
<evidence type="ECO:0000256" key="3">
    <source>
        <dbReference type="RuleBase" id="RU003345"/>
    </source>
</evidence>
<dbReference type="InterPro" id="IPR015590">
    <property type="entry name" value="Aldehyde_DH_dom"/>
</dbReference>
<dbReference type="SUPFAM" id="SSF53720">
    <property type="entry name" value="ALDH-like"/>
    <property type="match status" value="1"/>
</dbReference>
<comment type="caution">
    <text evidence="5">The sequence shown here is derived from an EMBL/GenBank/DDBJ whole genome shotgun (WGS) entry which is preliminary data.</text>
</comment>
<dbReference type="InterPro" id="IPR016162">
    <property type="entry name" value="Ald_DH_N"/>
</dbReference>
<evidence type="ECO:0000256" key="1">
    <source>
        <dbReference type="ARBA" id="ARBA00023002"/>
    </source>
</evidence>
<evidence type="ECO:0000256" key="2">
    <source>
        <dbReference type="PROSITE-ProRule" id="PRU10007"/>
    </source>
</evidence>
<feature type="active site" evidence="2">
    <location>
        <position position="246"/>
    </location>
</feature>
<protein>
    <submittedName>
        <fullName evidence="5">Aldehyde dehydrogenase family protein</fullName>
    </submittedName>
</protein>
<evidence type="ECO:0000313" key="5">
    <source>
        <dbReference type="EMBL" id="NMG17537.1"/>
    </source>
</evidence>
<dbReference type="Pfam" id="PF00171">
    <property type="entry name" value="Aldedh"/>
    <property type="match status" value="1"/>
</dbReference>
<sequence length="477" mass="50946">MHKLFIDGCWTDAQHTDSIAVIDPSTGAAYDALSRGGPQDVDRAVAAARAALDGPWSKLRPVERGRLLARAGALILDRVEALAVVEARDTGKPIGQARTDIEVAARYLEFYGTAADKLHGAVIPFHDDYHVSVVYEPHGVSAHVLPWNYPAQQFARSLGAALAAGNTTVLKPSEDACLITLEFARIFDEVGMPPGVLNIVTGYGAEAGEALVGHPGIDHLSFTGSTQVGTRVQQAAARNQVKVVAELGGKSPHIVFADADVDAAAPVILRTILQHAGQTCAAGSRLLVQKSAYDAVVRRVAQGFEWAQAGAYHLDLDCGPVVSRKQQRQVQSFIDEAVKDGVPVLAEGRIADGASPEGFYVRPTLFGPVPRDHRLAREEVFGPVLSVLPFDDEADAVRLANDTDYGLVAGVWTRDGARQMRMARRLRCGQVFINNFGLGGGVELPFGGVKRSGHGREKGMAALAEMSVMKTIVNFHG</sequence>
<dbReference type="InterPro" id="IPR016163">
    <property type="entry name" value="Ald_DH_C"/>
</dbReference>
<reference evidence="5 6" key="1">
    <citation type="submission" date="2019-12" db="EMBL/GenBank/DDBJ databases">
        <title>Comparative genomics gives insights into the taxonomy of the Azoarcus-Aromatoleum group and reveals separate origins of nif in the plant-associated Azoarcus and non-plant-associated Aromatoleum sub-groups.</title>
        <authorList>
            <person name="Lafos M."/>
            <person name="Maluk M."/>
            <person name="Batista M."/>
            <person name="Junghare M."/>
            <person name="Carmona M."/>
            <person name="Faoro H."/>
            <person name="Cruz L.M."/>
            <person name="Battistoni F."/>
            <person name="De Souza E."/>
            <person name="Pedrosa F."/>
            <person name="Chen W.-M."/>
            <person name="Poole P.S."/>
            <person name="Dixon R.A."/>
            <person name="James E.K."/>
        </authorList>
    </citation>
    <scope>NUCLEOTIDE SEQUENCE [LARGE SCALE GENOMIC DNA]</scope>
    <source>
        <strain evidence="5 6">PbN1</strain>
    </source>
</reference>
<gene>
    <name evidence="5" type="ORF">GPA24_18745</name>
</gene>
<evidence type="ECO:0000259" key="4">
    <source>
        <dbReference type="Pfam" id="PF00171"/>
    </source>
</evidence>
<dbReference type="InterPro" id="IPR016161">
    <property type="entry name" value="Ald_DH/histidinol_DH"/>
</dbReference>
<name>A0ABX1P1M7_9RHOO</name>
<accession>A0ABX1P1M7</accession>
<keyword evidence="1 3" id="KW-0560">Oxidoreductase</keyword>
<keyword evidence="6" id="KW-1185">Reference proteome</keyword>
<dbReference type="EMBL" id="WTVP01000086">
    <property type="protein sequence ID" value="NMG17537.1"/>
    <property type="molecule type" value="Genomic_DNA"/>
</dbReference>
<comment type="similarity">
    <text evidence="3">Belongs to the aldehyde dehydrogenase family.</text>
</comment>
<organism evidence="5 6">
    <name type="scientific">Aromatoleum bremense</name>
    <dbReference type="NCBI Taxonomy" id="76115"/>
    <lineage>
        <taxon>Bacteria</taxon>
        <taxon>Pseudomonadati</taxon>
        <taxon>Pseudomonadota</taxon>
        <taxon>Betaproteobacteria</taxon>
        <taxon>Rhodocyclales</taxon>
        <taxon>Rhodocyclaceae</taxon>
        <taxon>Aromatoleum</taxon>
    </lineage>
</organism>
<evidence type="ECO:0000313" key="6">
    <source>
        <dbReference type="Proteomes" id="UP000633943"/>
    </source>
</evidence>
<feature type="domain" description="Aldehyde dehydrogenase" evidence="4">
    <location>
        <begin position="10"/>
        <end position="472"/>
    </location>
</feature>